<name>A0ACC2BLN2_DIPCM</name>
<sequence length="755" mass="84209">MAQKKGSKQEVADDEIHVPLQAILMADSFAQKFRPITLERPKVLLPLVNVPMIDYTLEWLASAGVEEVFVFCCAHAKQVTTYLDRSNWRSQPNFAITIIESHDCLSIGDALRFIDQRNVVRGDFVLVSGDVVSNMPLTEVLRQHKERRKKDKLSVMTMVVKRSKLSPITHQSRLGNNELVLVIDPASKQLLYYDAGFEPANKDSSQRQIVKHVILDKSIVADRSAVQLCTDLQDCHIDICSPEVLMLFTDNFDYQRLRRDFVKGLLSDEVMGNKVYTYEIYRDYAARVDNLRAYDTISKDIIHRWTYPLVPDIQFGGNRGASKLDRCNVYKGPGIVISRTAKIGENTVLGEGTVIGENSVIVNSVIGRGCIIGNNAIVENSYVWNNVTIGDDARMKESVVCDGVVVKSGAVMEPGVVLSFKVVIGSDFTVPAYSKISLVAQPTEEGSSDEELECADTTSDAGESPPGSLPVELSTPNGASSEILMDSVAARQWDSSEVGNQGAGFKWIIKEGSQTEEWRHSVAPFPKELLEDILKRQIHYDNEDAIDSGAISGAESTPSTGLNDDDDVDDLDQDEQENDSSFFEREVEETFRRAVSETSGVQQDHVVLEVNALKLAYNLSFSDCAGAMFRAFLNLALEEPHTSSASGELLSNTTLVITKWAPLLKRFLKSEDDEVEVLLKFEEVCVEASKEFARLFVLILQLLYDKDLISEDAILSWAFEKKGADESDKVFVKQCEKFIQWLQEASEEEDQEEET</sequence>
<keyword evidence="2" id="KW-1185">Reference proteome</keyword>
<evidence type="ECO:0000313" key="2">
    <source>
        <dbReference type="Proteomes" id="UP001162992"/>
    </source>
</evidence>
<accession>A0ACC2BLN2</accession>
<evidence type="ECO:0000313" key="1">
    <source>
        <dbReference type="EMBL" id="KAJ7530688.1"/>
    </source>
</evidence>
<comment type="caution">
    <text evidence="1">The sequence shown here is derived from an EMBL/GenBank/DDBJ whole genome shotgun (WGS) entry which is preliminary data.</text>
</comment>
<dbReference type="Proteomes" id="UP001162992">
    <property type="component" value="Chromosome 14"/>
</dbReference>
<dbReference type="EMBL" id="CM055105">
    <property type="protein sequence ID" value="KAJ7530688.1"/>
    <property type="molecule type" value="Genomic_DNA"/>
</dbReference>
<proteinExistence type="predicted"/>
<reference evidence="2" key="1">
    <citation type="journal article" date="2024" name="Proc. Natl. Acad. Sci. U.S.A.">
        <title>Extraordinary preservation of gene collinearity over three hundred million years revealed in homosporous lycophytes.</title>
        <authorList>
            <person name="Li C."/>
            <person name="Wickell D."/>
            <person name="Kuo L.Y."/>
            <person name="Chen X."/>
            <person name="Nie B."/>
            <person name="Liao X."/>
            <person name="Peng D."/>
            <person name="Ji J."/>
            <person name="Jenkins J."/>
            <person name="Williams M."/>
            <person name="Shu S."/>
            <person name="Plott C."/>
            <person name="Barry K."/>
            <person name="Rajasekar S."/>
            <person name="Grimwood J."/>
            <person name="Han X."/>
            <person name="Sun S."/>
            <person name="Hou Z."/>
            <person name="He W."/>
            <person name="Dai G."/>
            <person name="Sun C."/>
            <person name="Schmutz J."/>
            <person name="Leebens-Mack J.H."/>
            <person name="Li F.W."/>
            <person name="Wang L."/>
        </authorList>
    </citation>
    <scope>NUCLEOTIDE SEQUENCE [LARGE SCALE GENOMIC DNA]</scope>
    <source>
        <strain evidence="2">cv. PW_Plant_1</strain>
    </source>
</reference>
<protein>
    <submittedName>
        <fullName evidence="1">Uncharacterized protein</fullName>
    </submittedName>
</protein>
<organism evidence="1 2">
    <name type="scientific">Diphasiastrum complanatum</name>
    <name type="common">Issler's clubmoss</name>
    <name type="synonym">Lycopodium complanatum</name>
    <dbReference type="NCBI Taxonomy" id="34168"/>
    <lineage>
        <taxon>Eukaryota</taxon>
        <taxon>Viridiplantae</taxon>
        <taxon>Streptophyta</taxon>
        <taxon>Embryophyta</taxon>
        <taxon>Tracheophyta</taxon>
        <taxon>Lycopodiopsida</taxon>
        <taxon>Lycopodiales</taxon>
        <taxon>Lycopodiaceae</taxon>
        <taxon>Lycopodioideae</taxon>
        <taxon>Diphasiastrum</taxon>
    </lineage>
</organism>
<gene>
    <name evidence="1" type="ORF">O6H91_14G015100</name>
</gene>